<proteinExistence type="predicted"/>
<feature type="region of interest" description="Disordered" evidence="1">
    <location>
        <begin position="209"/>
        <end position="473"/>
    </location>
</feature>
<gene>
    <name evidence="2" type="ORF">g.15094</name>
</gene>
<feature type="compositionally biased region" description="Low complexity" evidence="1">
    <location>
        <begin position="361"/>
        <end position="375"/>
    </location>
</feature>
<dbReference type="AlphaFoldDB" id="A0A1D1ZR15"/>
<feature type="region of interest" description="Disordered" evidence="1">
    <location>
        <begin position="51"/>
        <end position="91"/>
    </location>
</feature>
<accession>A0A1D1ZR15</accession>
<feature type="compositionally biased region" description="Polar residues" evidence="1">
    <location>
        <begin position="62"/>
        <end position="71"/>
    </location>
</feature>
<reference evidence="2" key="1">
    <citation type="submission" date="2015-08" db="EMBL/GenBank/DDBJ databases">
        <authorList>
            <person name="Babu N.S."/>
            <person name="Beckwith C.J."/>
            <person name="Beseler K.G."/>
            <person name="Brison A."/>
            <person name="Carone J.V."/>
            <person name="Caskin T.P."/>
            <person name="Diamond M."/>
            <person name="Durham M.E."/>
            <person name="Foxe J.M."/>
            <person name="Go M."/>
            <person name="Henderson B.A."/>
            <person name="Jones I.B."/>
            <person name="McGettigan J.A."/>
            <person name="Micheletti S.J."/>
            <person name="Nasrallah M.E."/>
            <person name="Ortiz D."/>
            <person name="Piller C.R."/>
            <person name="Privatt S.R."/>
            <person name="Schneider S.L."/>
            <person name="Sharp S."/>
            <person name="Smith T.C."/>
            <person name="Stanton J.D."/>
            <person name="Ullery H.E."/>
            <person name="Wilson R.J."/>
            <person name="Serrano M.G."/>
            <person name="Buck G."/>
            <person name="Lee V."/>
            <person name="Wang Y."/>
            <person name="Carvalho R."/>
            <person name="Voegtly L."/>
            <person name="Shi R."/>
            <person name="Duckworth R."/>
            <person name="Johnson A."/>
            <person name="Loviza R."/>
            <person name="Walstead R."/>
            <person name="Shah Z."/>
            <person name="Kiflezghi M."/>
            <person name="Wade K."/>
            <person name="Ball S.L."/>
            <person name="Bradley K.W."/>
            <person name="Asai D.J."/>
            <person name="Bowman C.A."/>
            <person name="Russell D.A."/>
            <person name="Pope W.H."/>
            <person name="Jacobs-Sera D."/>
            <person name="Hendrix R.W."/>
            <person name="Hatfull G.F."/>
        </authorList>
    </citation>
    <scope>NUCLEOTIDE SEQUENCE</scope>
</reference>
<feature type="compositionally biased region" description="Low complexity" evidence="1">
    <location>
        <begin position="449"/>
        <end position="464"/>
    </location>
</feature>
<name>A0A1D1ZR15_AUXPR</name>
<evidence type="ECO:0000256" key="1">
    <source>
        <dbReference type="SAM" id="MobiDB-lite"/>
    </source>
</evidence>
<dbReference type="EMBL" id="GDKF01009477">
    <property type="protein sequence ID" value="JAT69145.1"/>
    <property type="molecule type" value="Transcribed_RNA"/>
</dbReference>
<evidence type="ECO:0000313" key="2">
    <source>
        <dbReference type="EMBL" id="JAT69145.1"/>
    </source>
</evidence>
<protein>
    <submittedName>
        <fullName evidence="2">Uncharacterized protein</fullName>
    </submittedName>
</protein>
<organism evidence="2">
    <name type="scientific">Auxenochlorella protothecoides</name>
    <name type="common">Green microalga</name>
    <name type="synonym">Chlorella protothecoides</name>
    <dbReference type="NCBI Taxonomy" id="3075"/>
    <lineage>
        <taxon>Eukaryota</taxon>
        <taxon>Viridiplantae</taxon>
        <taxon>Chlorophyta</taxon>
        <taxon>core chlorophytes</taxon>
        <taxon>Trebouxiophyceae</taxon>
        <taxon>Chlorellales</taxon>
        <taxon>Chlorellaceae</taxon>
        <taxon>Auxenochlorella</taxon>
    </lineage>
</organism>
<sequence>MDEASDFGAGERVPKLDLSTVDLGTSLQQALGRADAVLMELKTLRSVYGIPTPRDGDGAGPSSKQAFSSPTKGGRAGPRPAPTVPPTSGEWRIPALSGAEIQDLAPLEPAPTPSQPLHTPWHPSADLARALDSLSLQDEPASGPAERQEPVAAPPLPEVLTARKQRYPVRQSLAQQRLQAEKKSALAAKQLDLEAERRRLVAKMESCRAHAAKPKVAPQRNQVFHPKPPVAKPAIPSNSTPAKRKAPPGEATNAPPLRATRFVMAQAAERSDGGRPGPNPRLRHAQTAPPPGTRGGVSRAGAPGSRLPQAPARPRPLEVPASNGGAALAAPETRAGDGGPAPGGERLARTPPGGACAPISGAPHADAGGADACAGAGDGDAQDPDSPMAHAGRPPFLAPGPDAALADPSRHARPPLGPLVTGLELPSTSAWLAADGSDPTLHPTPSNIGASRAALPRGGPAARPQEARPVPLGASPDWAAALLAVGGGRREAAEALRAMTARGARVWKRWARTAGMSKGSSRRLRLRVGDGGVRPHQLQVGYRRGWFRSARWFGIDGVLVPRDSNWPSLLLRTSEGVLQADFESEAAQAAALVALAAGLAAAPAGAPLAEVPCPPAIRFLPPAT</sequence>